<dbReference type="GO" id="GO:0016020">
    <property type="term" value="C:membrane"/>
    <property type="evidence" value="ECO:0007669"/>
    <property type="project" value="UniProtKB-SubCell"/>
</dbReference>
<name>A0A438HXL0_VITVI</name>
<protein>
    <submittedName>
        <fullName evidence="7">Protein pollen defective in guidance 1</fullName>
    </submittedName>
</protein>
<comment type="caution">
    <text evidence="7">The sequence shown here is derived from an EMBL/GenBank/DDBJ whole genome shotgun (WGS) entry which is preliminary data.</text>
</comment>
<evidence type="ECO:0000256" key="5">
    <source>
        <dbReference type="ARBA" id="ARBA00023136"/>
    </source>
</evidence>
<evidence type="ECO:0000256" key="3">
    <source>
        <dbReference type="ARBA" id="ARBA00022692"/>
    </source>
</evidence>
<comment type="similarity">
    <text evidence="2">Belongs to the TAPT1 family.</text>
</comment>
<keyword evidence="5 6" id="KW-0472">Membrane</keyword>
<evidence type="ECO:0000256" key="6">
    <source>
        <dbReference type="SAM" id="Phobius"/>
    </source>
</evidence>
<comment type="subcellular location">
    <subcellularLocation>
        <location evidence="1">Membrane</location>
        <topology evidence="1">Multi-pass membrane protein</topology>
    </subcellularLocation>
</comment>
<feature type="transmembrane region" description="Helical" evidence="6">
    <location>
        <begin position="53"/>
        <end position="71"/>
    </location>
</feature>
<dbReference type="PANTHER" id="PTHR13317">
    <property type="entry name" value="TRANSMEMBRANE ANTERIOR POSTERIOR TRANSFORMATION PROTEIN 1 HOMOLOG"/>
    <property type="match status" value="1"/>
</dbReference>
<dbReference type="Pfam" id="PF05346">
    <property type="entry name" value="DUF747"/>
    <property type="match status" value="1"/>
</dbReference>
<gene>
    <name evidence="7" type="primary">POD1_2</name>
    <name evidence="7" type="ORF">CK203_032630</name>
</gene>
<evidence type="ECO:0000313" key="8">
    <source>
        <dbReference type="Proteomes" id="UP000288805"/>
    </source>
</evidence>
<evidence type="ECO:0000256" key="2">
    <source>
        <dbReference type="ARBA" id="ARBA00008803"/>
    </source>
</evidence>
<dbReference type="AlphaFoldDB" id="A0A438HXL0"/>
<keyword evidence="3 6" id="KW-0812">Transmembrane</keyword>
<accession>A0A438HXL0</accession>
<evidence type="ECO:0000256" key="1">
    <source>
        <dbReference type="ARBA" id="ARBA00004141"/>
    </source>
</evidence>
<dbReference type="PANTHER" id="PTHR13317:SF4">
    <property type="entry name" value="TRANSMEMBRANE ANTERIOR POSTERIOR TRANSFORMATION PROTEIN 1 HOMOLOG"/>
    <property type="match status" value="1"/>
</dbReference>
<dbReference type="Proteomes" id="UP000288805">
    <property type="component" value="Unassembled WGS sequence"/>
</dbReference>
<dbReference type="EMBL" id="QGNW01000166">
    <property type="protein sequence ID" value="RVW89189.1"/>
    <property type="molecule type" value="Genomic_DNA"/>
</dbReference>
<proteinExistence type="inferred from homology"/>
<keyword evidence="4 6" id="KW-1133">Transmembrane helix</keyword>
<dbReference type="InterPro" id="IPR008010">
    <property type="entry name" value="Tatp1"/>
</dbReference>
<organism evidence="7 8">
    <name type="scientific">Vitis vinifera</name>
    <name type="common">Grape</name>
    <dbReference type="NCBI Taxonomy" id="29760"/>
    <lineage>
        <taxon>Eukaryota</taxon>
        <taxon>Viridiplantae</taxon>
        <taxon>Streptophyta</taxon>
        <taxon>Embryophyta</taxon>
        <taxon>Tracheophyta</taxon>
        <taxon>Spermatophyta</taxon>
        <taxon>Magnoliopsida</taxon>
        <taxon>eudicotyledons</taxon>
        <taxon>Gunneridae</taxon>
        <taxon>Pentapetalae</taxon>
        <taxon>rosids</taxon>
        <taxon>Vitales</taxon>
        <taxon>Vitaceae</taxon>
        <taxon>Viteae</taxon>
        <taxon>Vitis</taxon>
    </lineage>
</organism>
<reference evidence="7 8" key="1">
    <citation type="journal article" date="2018" name="PLoS Genet.">
        <title>Population sequencing reveals clonal diversity and ancestral inbreeding in the grapevine cultivar Chardonnay.</title>
        <authorList>
            <person name="Roach M.J."/>
            <person name="Johnson D.L."/>
            <person name="Bohlmann J."/>
            <person name="van Vuuren H.J."/>
            <person name="Jones S.J."/>
            <person name="Pretorius I.S."/>
            <person name="Schmidt S.A."/>
            <person name="Borneman A.R."/>
        </authorList>
    </citation>
    <scope>NUCLEOTIDE SEQUENCE [LARGE SCALE GENOMIC DNA]</scope>
    <source>
        <strain evidence="8">cv. Chardonnay</strain>
        <tissue evidence="7">Leaf</tissue>
    </source>
</reference>
<evidence type="ECO:0000313" key="7">
    <source>
        <dbReference type="EMBL" id="RVW89189.1"/>
    </source>
</evidence>
<sequence>MLLSVPLSQIFDKLCQSFGGDVLQTLFNTAEGLANSAPENMRFWIWRFVSDQALAVAASNILSLALILILYHYSVERFHISAFVLFVLAQNILEAEGPWFESFLSNALLVYICEMAIDIIKHSFIAKFNDIKPIAYSEFLEDLCKQVPHQPLIKDTCHDLVSLCFISFHDGSYYGATNDIYHDFLAVWHGCLSMYTALTLNIQTDGGKKSLTFIPLAPACVTPLVFQKRNFLMNEGHSGVDSCICCSSTLQSPPMEGLWDSPLICNDLCHACKPQDDDRLGPKKHATWYVNRCRKRKHHLHSD</sequence>
<evidence type="ECO:0000256" key="4">
    <source>
        <dbReference type="ARBA" id="ARBA00022989"/>
    </source>
</evidence>